<dbReference type="PANTHER" id="PTHR33529:SF2">
    <property type="entry name" value="LIPOPOLYSACCHARIDE EXPORT SYSTEM PERMEASE PROTEIN LPTG"/>
    <property type="match status" value="1"/>
</dbReference>
<evidence type="ECO:0000256" key="4">
    <source>
        <dbReference type="ARBA" id="ARBA00022989"/>
    </source>
</evidence>
<dbReference type="InterPro" id="IPR030923">
    <property type="entry name" value="LptG"/>
</dbReference>
<keyword evidence="4 7" id="KW-1133">Transmembrane helix</keyword>
<feature type="transmembrane region" description="Helical" evidence="7">
    <location>
        <begin position="321"/>
        <end position="342"/>
    </location>
</feature>
<dbReference type="AlphaFoldDB" id="A0A4Q7VAQ6"/>
<gene>
    <name evidence="8" type="ORF">EV670_3423</name>
</gene>
<dbReference type="OrthoDB" id="9776227at2"/>
<feature type="transmembrane region" description="Helical" evidence="7">
    <location>
        <begin position="99"/>
        <end position="125"/>
    </location>
</feature>
<feature type="region of interest" description="Disordered" evidence="6">
    <location>
        <begin position="136"/>
        <end position="170"/>
    </location>
</feature>
<proteinExistence type="predicted"/>
<sequence>MRTVRRLLYSEILGAVLFVTVAFLALFYFIDFVEEIDDVGQGSYSVAKAALYCLMLVPGHLYELLPIAVLIGSIYAMAKLAQSSEFTILRTAGLGPGRALSLLAVLGIGFGALSFALGDVVAPWFDQHANQLRNNARRGDPVAPAGAQTAGAGAWLKDRREAPAGAMPPGERLDTIRVGRVLANGTLEDVQLFEFDADGQLLTRVQATGASVDGRRLRLVDAQVARWRADADGNLPAIEQLAQLDWPSTLTPAVVAAAVSPVKSMSTLNLYRYTSHLSDNEQAAQRHEIQFWKKALNPLAPLVMLALALPFAYLHGRSGGVSLKVFGGILLGISFVLLNNVSTHLGLLRDWTPWIAAAAPSVLYLMMSMAAFSWLVRNR</sequence>
<dbReference type="GO" id="GO:0015920">
    <property type="term" value="P:lipopolysaccharide transport"/>
    <property type="evidence" value="ECO:0007669"/>
    <property type="project" value="TreeGrafter"/>
</dbReference>
<dbReference type="InterPro" id="IPR005495">
    <property type="entry name" value="LptG/LptF_permease"/>
</dbReference>
<organism evidence="8 9">
    <name type="scientific">Rivibacter subsaxonicus</name>
    <dbReference type="NCBI Taxonomy" id="457575"/>
    <lineage>
        <taxon>Bacteria</taxon>
        <taxon>Pseudomonadati</taxon>
        <taxon>Pseudomonadota</taxon>
        <taxon>Betaproteobacteria</taxon>
        <taxon>Burkholderiales</taxon>
        <taxon>Rivibacter</taxon>
    </lineage>
</organism>
<evidence type="ECO:0000256" key="6">
    <source>
        <dbReference type="SAM" id="MobiDB-lite"/>
    </source>
</evidence>
<comment type="subcellular location">
    <subcellularLocation>
        <location evidence="1">Cell membrane</location>
        <topology evidence="1">Multi-pass membrane protein</topology>
    </subcellularLocation>
</comment>
<keyword evidence="9" id="KW-1185">Reference proteome</keyword>
<dbReference type="Proteomes" id="UP000293671">
    <property type="component" value="Unassembled WGS sequence"/>
</dbReference>
<evidence type="ECO:0000256" key="2">
    <source>
        <dbReference type="ARBA" id="ARBA00022475"/>
    </source>
</evidence>
<evidence type="ECO:0000256" key="1">
    <source>
        <dbReference type="ARBA" id="ARBA00004651"/>
    </source>
</evidence>
<feature type="compositionally biased region" description="Low complexity" evidence="6">
    <location>
        <begin position="143"/>
        <end position="154"/>
    </location>
</feature>
<accession>A0A4Q7VAQ6</accession>
<comment type="caution">
    <text evidence="8">The sequence shown here is derived from an EMBL/GenBank/DDBJ whole genome shotgun (WGS) entry which is preliminary data.</text>
</comment>
<dbReference type="RefSeq" id="WP_130434385.1">
    <property type="nucleotide sequence ID" value="NZ_SHKP01000008.1"/>
</dbReference>
<evidence type="ECO:0000256" key="7">
    <source>
        <dbReference type="SAM" id="Phobius"/>
    </source>
</evidence>
<evidence type="ECO:0000256" key="5">
    <source>
        <dbReference type="ARBA" id="ARBA00023136"/>
    </source>
</evidence>
<dbReference type="NCBIfam" id="TIGR04408">
    <property type="entry name" value="LptG_lptG"/>
    <property type="match status" value="1"/>
</dbReference>
<feature type="transmembrane region" description="Helical" evidence="7">
    <location>
        <begin position="354"/>
        <end position="376"/>
    </location>
</feature>
<feature type="transmembrane region" description="Helical" evidence="7">
    <location>
        <begin position="7"/>
        <end position="29"/>
    </location>
</feature>
<dbReference type="EMBL" id="SHKP01000008">
    <property type="protein sequence ID" value="RZT93866.1"/>
    <property type="molecule type" value="Genomic_DNA"/>
</dbReference>
<dbReference type="Pfam" id="PF03739">
    <property type="entry name" value="LptF_LptG"/>
    <property type="match status" value="1"/>
</dbReference>
<keyword evidence="2" id="KW-1003">Cell membrane</keyword>
<feature type="transmembrane region" description="Helical" evidence="7">
    <location>
        <begin position="49"/>
        <end position="78"/>
    </location>
</feature>
<evidence type="ECO:0000313" key="9">
    <source>
        <dbReference type="Proteomes" id="UP000293671"/>
    </source>
</evidence>
<protein>
    <submittedName>
        <fullName evidence="8">Lipopolysaccharide export system permease protein</fullName>
    </submittedName>
</protein>
<keyword evidence="5 7" id="KW-0472">Membrane</keyword>
<keyword evidence="3 7" id="KW-0812">Transmembrane</keyword>
<evidence type="ECO:0000256" key="3">
    <source>
        <dbReference type="ARBA" id="ARBA00022692"/>
    </source>
</evidence>
<name>A0A4Q7VAQ6_9BURK</name>
<evidence type="ECO:0000313" key="8">
    <source>
        <dbReference type="EMBL" id="RZT93866.1"/>
    </source>
</evidence>
<dbReference type="GO" id="GO:0055085">
    <property type="term" value="P:transmembrane transport"/>
    <property type="evidence" value="ECO:0007669"/>
    <property type="project" value="InterPro"/>
</dbReference>
<dbReference type="PANTHER" id="PTHR33529">
    <property type="entry name" value="SLR0882 PROTEIN-RELATED"/>
    <property type="match status" value="1"/>
</dbReference>
<reference evidence="8 9" key="1">
    <citation type="submission" date="2019-02" db="EMBL/GenBank/DDBJ databases">
        <title>Genomic Encyclopedia of Type Strains, Phase IV (KMG-IV): sequencing the most valuable type-strain genomes for metagenomic binning, comparative biology and taxonomic classification.</title>
        <authorList>
            <person name="Goeker M."/>
        </authorList>
    </citation>
    <scope>NUCLEOTIDE SEQUENCE [LARGE SCALE GENOMIC DNA]</scope>
    <source>
        <strain evidence="8 9">DSM 19570</strain>
    </source>
</reference>
<feature type="transmembrane region" description="Helical" evidence="7">
    <location>
        <begin position="295"/>
        <end position="314"/>
    </location>
</feature>
<dbReference type="GO" id="GO:0043190">
    <property type="term" value="C:ATP-binding cassette (ABC) transporter complex"/>
    <property type="evidence" value="ECO:0007669"/>
    <property type="project" value="InterPro"/>
</dbReference>